<dbReference type="AlphaFoldDB" id="A0A401UEJ0"/>
<sequence length="214" mass="24061">MSKLIILLVILISCCCRDIKKPNDFAAIDNNKAELRPNLVTTDKASKLQRFKVWIDSTSILDLPFKAIFDTTTEGTFRIKFWEKDSIFRTDFKRVGDIYLMGLISDTTDFYGFVFVSITAAGNPGIVTFDKLGNKVDLKLLTKDNCIIYSGDVLLCKEYTTIGRDWSLDYYFKSIVAGEGDSMDTVCTNSISKGNINKSGEINLGQFTEINCED</sequence>
<evidence type="ECO:0000313" key="2">
    <source>
        <dbReference type="Proteomes" id="UP000288227"/>
    </source>
</evidence>
<name>A0A401UEJ0_9BACT</name>
<evidence type="ECO:0000313" key="1">
    <source>
        <dbReference type="EMBL" id="GCC53319.1"/>
    </source>
</evidence>
<dbReference type="EMBL" id="BHXQ01000007">
    <property type="protein sequence ID" value="GCC53319.1"/>
    <property type="molecule type" value="Genomic_DNA"/>
</dbReference>
<gene>
    <name evidence="1" type="ORF">SanaruYs_35620</name>
</gene>
<keyword evidence="2" id="KW-1185">Reference proteome</keyword>
<proteinExistence type="predicted"/>
<reference evidence="1 2" key="1">
    <citation type="submission" date="2018-11" db="EMBL/GenBank/DDBJ databases">
        <title>Chryseotalea sanarue gen. nov., sp., nov., a member of the family Cytophagaceae, isolated from a brackish lake in Hamamatsu Japan.</title>
        <authorList>
            <person name="Maejima Y."/>
            <person name="Iino T."/>
            <person name="Muraguchi Y."/>
            <person name="Fukuda K."/>
            <person name="Ohkuma M."/>
            <person name="Moriuchi R."/>
            <person name="Dohra H."/>
            <person name="Kimbara K."/>
            <person name="Shintani M."/>
        </authorList>
    </citation>
    <scope>NUCLEOTIDE SEQUENCE [LARGE SCALE GENOMIC DNA]</scope>
    <source>
        <strain evidence="1 2">Ys</strain>
    </source>
</reference>
<dbReference type="Proteomes" id="UP000288227">
    <property type="component" value="Unassembled WGS sequence"/>
</dbReference>
<organism evidence="1 2">
    <name type="scientific">Chryseotalea sanaruensis</name>
    <dbReference type="NCBI Taxonomy" id="2482724"/>
    <lineage>
        <taxon>Bacteria</taxon>
        <taxon>Pseudomonadati</taxon>
        <taxon>Bacteroidota</taxon>
        <taxon>Cytophagia</taxon>
        <taxon>Cytophagales</taxon>
        <taxon>Chryseotaleaceae</taxon>
        <taxon>Chryseotalea</taxon>
    </lineage>
</organism>
<comment type="caution">
    <text evidence="1">The sequence shown here is derived from an EMBL/GenBank/DDBJ whole genome shotgun (WGS) entry which is preliminary data.</text>
</comment>
<accession>A0A401UEJ0</accession>
<protein>
    <submittedName>
        <fullName evidence="1">Uncharacterized protein</fullName>
    </submittedName>
</protein>
<dbReference type="RefSeq" id="WP_127123968.1">
    <property type="nucleotide sequence ID" value="NZ_BHXQ01000007.1"/>
</dbReference>